<dbReference type="Proteomes" id="UP000008037">
    <property type="component" value="Chromosome"/>
</dbReference>
<dbReference type="AlphaFoldDB" id="K0INJ9"/>
<dbReference type="InterPro" id="IPR013087">
    <property type="entry name" value="Znf_C2H2_type"/>
</dbReference>
<evidence type="ECO:0000313" key="4">
    <source>
        <dbReference type="Proteomes" id="UP000008037"/>
    </source>
</evidence>
<feature type="transmembrane region" description="Helical" evidence="1">
    <location>
        <begin position="151"/>
        <end position="178"/>
    </location>
</feature>
<name>K0INJ9_NITGG</name>
<dbReference type="BioCyc" id="CNIT1237085:G1324-2582-MONOMER"/>
<feature type="transmembrane region" description="Helical" evidence="1">
    <location>
        <begin position="62"/>
        <end position="88"/>
    </location>
</feature>
<accession>K0INJ9</accession>
<dbReference type="EMBL" id="CP002408">
    <property type="protein sequence ID" value="AFU59504.1"/>
    <property type="molecule type" value="Genomic_DNA"/>
</dbReference>
<proteinExistence type="predicted"/>
<gene>
    <name evidence="3" type="ordered locus">Ngar_c25820</name>
</gene>
<organism evidence="3 4">
    <name type="scientific">Nitrososphaera gargensis (strain Ga9.2)</name>
    <dbReference type="NCBI Taxonomy" id="1237085"/>
    <lineage>
        <taxon>Archaea</taxon>
        <taxon>Nitrososphaerota</taxon>
        <taxon>Nitrososphaeria</taxon>
        <taxon>Nitrososphaerales</taxon>
        <taxon>Nitrososphaeraceae</taxon>
        <taxon>Nitrososphaera</taxon>
    </lineage>
</organism>
<dbReference type="InParanoid" id="K0INJ9"/>
<keyword evidence="4" id="KW-1185">Reference proteome</keyword>
<evidence type="ECO:0000313" key="3">
    <source>
        <dbReference type="EMBL" id="AFU59504.1"/>
    </source>
</evidence>
<keyword evidence="1" id="KW-0472">Membrane</keyword>
<dbReference type="KEGG" id="nga:Ngar_c25820"/>
<reference evidence="3 4" key="1">
    <citation type="journal article" date="2012" name="Environ. Microbiol.">
        <title>The genome of the ammonia-oxidizing Candidatus Nitrososphaera gargensis: insights into metabolic versatility and environmental adaptations.</title>
        <authorList>
            <person name="Spang A."/>
            <person name="Poehlein A."/>
            <person name="Offre P."/>
            <person name="Zumbragel S."/>
            <person name="Haider S."/>
            <person name="Rychlik N."/>
            <person name="Nowka B."/>
            <person name="Schmeisser C."/>
            <person name="Lebedeva E.V."/>
            <person name="Rattei T."/>
            <person name="Bohm C."/>
            <person name="Schmid M."/>
            <person name="Galushko A."/>
            <person name="Hatzenpichler R."/>
            <person name="Weinmaier T."/>
            <person name="Daniel R."/>
            <person name="Schleper C."/>
            <person name="Spieck E."/>
            <person name="Streit W."/>
            <person name="Wagner M."/>
        </authorList>
    </citation>
    <scope>NUCLEOTIDE SEQUENCE [LARGE SCALE GENOMIC DNA]</scope>
    <source>
        <strain evidence="4">Ga9.2</strain>
    </source>
</reference>
<dbReference type="HOGENOM" id="CLU_103230_0_0_2"/>
<dbReference type="PROSITE" id="PS50157">
    <property type="entry name" value="ZINC_FINGER_C2H2_2"/>
    <property type="match status" value="1"/>
</dbReference>
<evidence type="ECO:0000259" key="2">
    <source>
        <dbReference type="PROSITE" id="PS50157"/>
    </source>
</evidence>
<feature type="transmembrane region" description="Helical" evidence="1">
    <location>
        <begin position="109"/>
        <end position="131"/>
    </location>
</feature>
<keyword evidence="1" id="KW-0812">Transmembrane</keyword>
<sequence>MKTIQSDRHMGKSIGFGAIGGFVAGLVMAPFFMLTAMMAGMPTNTIPIAIGLAFGAFQDNNAIMIGSGLHMLTSTLIGIIFGAVTAAASKLRITSFRKGVGEGLATGMIAFAVLFIPISMFVMSPVLVQMMMQMDLSLTQQQAMSVLQQGIPLMIGIGILEHLVYGAVLGAVTSALMLKVKRVRKEQEYTARLGTGTTKEEGTTNYECMACNRKFGSLEEINDHIKTVHHRIAA</sequence>
<evidence type="ECO:0000256" key="1">
    <source>
        <dbReference type="SAM" id="Phobius"/>
    </source>
</evidence>
<keyword evidence="1" id="KW-1133">Transmembrane helix</keyword>
<feature type="domain" description="C2H2-type" evidence="2">
    <location>
        <begin position="206"/>
        <end position="229"/>
    </location>
</feature>
<feature type="transmembrane region" description="Helical" evidence="1">
    <location>
        <begin position="21"/>
        <end position="42"/>
    </location>
</feature>
<protein>
    <submittedName>
        <fullName evidence="3">Zinc finger C2H2 domain-containing protein</fullName>
    </submittedName>
</protein>